<dbReference type="AlphaFoldDB" id="A0A558CIH7"/>
<dbReference type="Proteomes" id="UP000317355">
    <property type="component" value="Unassembled WGS sequence"/>
</dbReference>
<feature type="coiled-coil region" evidence="1">
    <location>
        <begin position="169"/>
        <end position="390"/>
    </location>
</feature>
<feature type="transmembrane region" description="Helical" evidence="2">
    <location>
        <begin position="427"/>
        <end position="448"/>
    </location>
</feature>
<evidence type="ECO:0000313" key="5">
    <source>
        <dbReference type="Proteomes" id="UP000317355"/>
    </source>
</evidence>
<evidence type="ECO:0000259" key="3">
    <source>
        <dbReference type="Pfam" id="PF13807"/>
    </source>
</evidence>
<name>A0A558CIH7_9GAMM</name>
<dbReference type="GO" id="GO:0005886">
    <property type="term" value="C:plasma membrane"/>
    <property type="evidence" value="ECO:0007669"/>
    <property type="project" value="TreeGrafter"/>
</dbReference>
<feature type="domain" description="Tyrosine-protein kinase G-rich" evidence="3">
    <location>
        <begin position="370"/>
        <end position="447"/>
    </location>
</feature>
<dbReference type="PANTHER" id="PTHR32309">
    <property type="entry name" value="TYROSINE-PROTEIN KINASE"/>
    <property type="match status" value="1"/>
</dbReference>
<dbReference type="GO" id="GO:0004713">
    <property type="term" value="F:protein tyrosine kinase activity"/>
    <property type="evidence" value="ECO:0007669"/>
    <property type="project" value="TreeGrafter"/>
</dbReference>
<evidence type="ECO:0000256" key="2">
    <source>
        <dbReference type="SAM" id="Phobius"/>
    </source>
</evidence>
<reference evidence="4 5" key="1">
    <citation type="submission" date="2019-07" db="EMBL/GenBank/DDBJ databases">
        <title>The pathways for chlorine oxyanion respiration interact through the shared metabolite chlorate.</title>
        <authorList>
            <person name="Barnum T.P."/>
            <person name="Cheng Y."/>
            <person name="Hill K.A."/>
            <person name="Lucas L.N."/>
            <person name="Carlson H.K."/>
            <person name="Coates J.D."/>
        </authorList>
    </citation>
    <scope>NUCLEOTIDE SEQUENCE [LARGE SCALE GENOMIC DNA]</scope>
    <source>
        <strain evidence="4">BK-3</strain>
    </source>
</reference>
<evidence type="ECO:0000313" key="4">
    <source>
        <dbReference type="EMBL" id="TVT48579.1"/>
    </source>
</evidence>
<dbReference type="InterPro" id="IPR050445">
    <property type="entry name" value="Bact_polysacc_biosynth/exp"/>
</dbReference>
<proteinExistence type="predicted"/>
<dbReference type="PANTHER" id="PTHR32309:SF13">
    <property type="entry name" value="FERRIC ENTEROBACTIN TRANSPORT PROTEIN FEPE"/>
    <property type="match status" value="1"/>
</dbReference>
<gene>
    <name evidence="4" type="ORF">FHK82_17665</name>
</gene>
<dbReference type="Pfam" id="PF13807">
    <property type="entry name" value="GNVR"/>
    <property type="match status" value="1"/>
</dbReference>
<keyword evidence="2" id="KW-0812">Transmembrane</keyword>
<dbReference type="STRING" id="1543721.AAY24_04380"/>
<accession>A0A558CIH7</accession>
<evidence type="ECO:0000256" key="1">
    <source>
        <dbReference type="SAM" id="Coils"/>
    </source>
</evidence>
<dbReference type="InterPro" id="IPR032807">
    <property type="entry name" value="GNVR"/>
</dbReference>
<dbReference type="NCBIfam" id="TIGR03007">
    <property type="entry name" value="pepcterm_ChnLen"/>
    <property type="match status" value="1"/>
</dbReference>
<feature type="transmembrane region" description="Helical" evidence="2">
    <location>
        <begin position="20"/>
        <end position="40"/>
    </location>
</feature>
<comment type="caution">
    <text evidence="4">The sequence shown here is derived from an EMBL/GenBank/DDBJ whole genome shotgun (WGS) entry which is preliminary data.</text>
</comment>
<keyword evidence="2" id="KW-1133">Transmembrane helix</keyword>
<keyword evidence="2" id="KW-0472">Membrane</keyword>
<sequence>MQELLEQLYEYISGAWRFRWVALIAAWVIAIAGWVVVAQLPDKFMATARLHVDSNSVLRPLLRGLAIQPDVGQRVALMSKTLLSRPNMEKLMRMVDLDLKVRNDSDKEKIITELRNNVGLVGDSRNSSLYSISYTHSDRLIAQRVVQSLISIFIESTLGDKRKDSAGAQEFLDKQIAEYEVRLAEAEGRLADFKRRYVGAMPGEQGGYYQRLEMAKGLLSGAQLELREAENRRDELKRQLAGEEPVFIPSGNEEFGVESRLDQRIQNLETRLDDLLLKYTERHPDVIELKTIIANLEKEREEELAKRNEMQVATPQNGLQSSPVYQQMRSMLAESEARAAELRVRTAEYKKRVEEIESKVDQIPLIEAELQQLNRDYEAVSQQHQQLLTRRESAHLSEKAEQDASEVKFRVIDPPFVPLKPTEPNKLLLNAAVFVGGLVAGIGLALLISLIRPVFHTRGALNRVTGLPVLGSVTFMATELEKRKARMTGAVFIALVLLLTSTFVGVSLMQDLGIDLVEKLQSLRAKII</sequence>
<organism evidence="4 5">
    <name type="scientific">Sedimenticola thiotaurini</name>
    <dbReference type="NCBI Taxonomy" id="1543721"/>
    <lineage>
        <taxon>Bacteria</taxon>
        <taxon>Pseudomonadati</taxon>
        <taxon>Pseudomonadota</taxon>
        <taxon>Gammaproteobacteria</taxon>
        <taxon>Chromatiales</taxon>
        <taxon>Sedimenticolaceae</taxon>
        <taxon>Sedimenticola</taxon>
    </lineage>
</organism>
<keyword evidence="1" id="KW-0175">Coiled coil</keyword>
<dbReference type="EMBL" id="VMRY01000134">
    <property type="protein sequence ID" value="TVT48579.1"/>
    <property type="molecule type" value="Genomic_DNA"/>
</dbReference>
<dbReference type="InterPro" id="IPR014345">
    <property type="entry name" value="XrtA_polysacc_chain"/>
</dbReference>
<feature type="transmembrane region" description="Helical" evidence="2">
    <location>
        <begin position="490"/>
        <end position="509"/>
    </location>
</feature>
<protein>
    <submittedName>
        <fullName evidence="4">Chain length-determining protein</fullName>
    </submittedName>
</protein>